<keyword evidence="2 4" id="KW-0378">Hydrolase</keyword>
<dbReference type="PROSITE" id="PS50853">
    <property type="entry name" value="FN3"/>
    <property type="match status" value="1"/>
</dbReference>
<accession>A0A9P6B134</accession>
<dbReference type="EMBL" id="MU128954">
    <property type="protein sequence ID" value="KAF9515055.1"/>
    <property type="molecule type" value="Genomic_DNA"/>
</dbReference>
<keyword evidence="8" id="KW-1185">Reference proteome</keyword>
<dbReference type="Pfam" id="PF16656">
    <property type="entry name" value="Pur_ac_phosph_N"/>
    <property type="match status" value="1"/>
</dbReference>
<organism evidence="7 8">
    <name type="scientific">Hydnum rufescens UP504</name>
    <dbReference type="NCBI Taxonomy" id="1448309"/>
    <lineage>
        <taxon>Eukaryota</taxon>
        <taxon>Fungi</taxon>
        <taxon>Dikarya</taxon>
        <taxon>Basidiomycota</taxon>
        <taxon>Agaricomycotina</taxon>
        <taxon>Agaricomycetes</taxon>
        <taxon>Cantharellales</taxon>
        <taxon>Hydnaceae</taxon>
        <taxon>Hydnum</taxon>
    </lineage>
</organism>
<protein>
    <recommendedName>
        <fullName evidence="4">Purple acid phosphatase</fullName>
        <ecNumber evidence="4">3.1.3.2</ecNumber>
    </recommendedName>
</protein>
<feature type="transmembrane region" description="Helical" evidence="5">
    <location>
        <begin position="456"/>
        <end position="479"/>
    </location>
</feature>
<evidence type="ECO:0000259" key="6">
    <source>
        <dbReference type="PROSITE" id="PS50853"/>
    </source>
</evidence>
<dbReference type="InterPro" id="IPR029052">
    <property type="entry name" value="Metallo-depent_PP-like"/>
</dbReference>
<name>A0A9P6B134_9AGAM</name>
<evidence type="ECO:0000256" key="2">
    <source>
        <dbReference type="ARBA" id="ARBA00022801"/>
    </source>
</evidence>
<dbReference type="AlphaFoldDB" id="A0A9P6B134"/>
<comment type="catalytic activity">
    <reaction evidence="4">
        <text>a phosphate monoester + H2O = an alcohol + phosphate</text>
        <dbReference type="Rhea" id="RHEA:15017"/>
        <dbReference type="ChEBI" id="CHEBI:15377"/>
        <dbReference type="ChEBI" id="CHEBI:30879"/>
        <dbReference type="ChEBI" id="CHEBI:43474"/>
        <dbReference type="ChEBI" id="CHEBI:67140"/>
        <dbReference type="EC" id="3.1.3.2"/>
    </reaction>
</comment>
<sequence length="480" mass="51975">MQVRLAYAGSTGMTISWNTYSQLTNPAVKYGLSSSLNLTSPVGVSITYPSSSTYNNHAKITGLLPDTLYYYQPQPTNLTAPFTFRTSRLPGDTTAFSVALVVDMGVMGFGGLSTTVGTGAASPLSPIDNNTIQSLRDQPGFDFLWHPGDIAYADYWLKEEIQGYLPNTTIAAVSSQKPYMVGPGNHEANCDNGGGHDPKHNITYTVDICVPGQTNFTGYRNHFRMPSNESGGVGNFWYSWDHGMAHFIQLDTETDLGHGIIAPDEPGGVDEEHSGPFGGYMNAQIDWLARDLATVNRSKTPWVVVAGHRPWYVSTPNDSSSICWDCKNAFEPLFLQYSVDLVLSGHVHVYQRNDPLNNSVADPNGLNNPRSPWYITNGAGGHYDGLDALQVPLQSFAKVAINDTYGWSRLTFHNCSHLTHEFVASRNGSVIDSATLFKDHGCTSASIPSKKSSATALVAGVGLTVVGFAVTVVFGMPILL</sequence>
<evidence type="ECO:0000256" key="1">
    <source>
        <dbReference type="ARBA" id="ARBA00022729"/>
    </source>
</evidence>
<dbReference type="InterPro" id="IPR008963">
    <property type="entry name" value="Purple_acid_Pase-like_N"/>
</dbReference>
<dbReference type="SUPFAM" id="SSF56300">
    <property type="entry name" value="Metallo-dependent phosphatases"/>
    <property type="match status" value="1"/>
</dbReference>
<keyword evidence="3" id="KW-0325">Glycoprotein</keyword>
<dbReference type="InterPro" id="IPR015914">
    <property type="entry name" value="PAPs_N"/>
</dbReference>
<dbReference type="CDD" id="cd00839">
    <property type="entry name" value="MPP_PAPs"/>
    <property type="match status" value="1"/>
</dbReference>
<dbReference type="OrthoDB" id="45007at2759"/>
<dbReference type="GO" id="GO:0046872">
    <property type="term" value="F:metal ion binding"/>
    <property type="evidence" value="ECO:0007669"/>
    <property type="project" value="InterPro"/>
</dbReference>
<keyword evidence="5" id="KW-1133">Transmembrane helix</keyword>
<dbReference type="Pfam" id="PF00149">
    <property type="entry name" value="Metallophos"/>
    <property type="match status" value="1"/>
</dbReference>
<dbReference type="Gene3D" id="2.60.40.380">
    <property type="entry name" value="Purple acid phosphatase-like, N-terminal"/>
    <property type="match status" value="1"/>
</dbReference>
<dbReference type="InterPro" id="IPR025733">
    <property type="entry name" value="PAPs_C"/>
</dbReference>
<dbReference type="Pfam" id="PF14008">
    <property type="entry name" value="Metallophos_C"/>
    <property type="match status" value="1"/>
</dbReference>
<comment type="similarity">
    <text evidence="4">Belongs to the metallophosphoesterase superfamily. Purple acid phosphatase family.</text>
</comment>
<dbReference type="PANTHER" id="PTHR22953:SF145">
    <property type="entry name" value="PURPLE ACID PHOSPHATASE"/>
    <property type="match status" value="1"/>
</dbReference>
<keyword evidence="1" id="KW-0732">Signal</keyword>
<dbReference type="InterPro" id="IPR039331">
    <property type="entry name" value="PAPs-like"/>
</dbReference>
<dbReference type="InterPro" id="IPR004843">
    <property type="entry name" value="Calcineurin-like_PHP"/>
</dbReference>
<feature type="domain" description="Fibronectin type-III" evidence="6">
    <location>
        <begin position="1"/>
        <end position="89"/>
    </location>
</feature>
<evidence type="ECO:0000313" key="7">
    <source>
        <dbReference type="EMBL" id="KAF9515055.1"/>
    </source>
</evidence>
<dbReference type="InterPro" id="IPR003961">
    <property type="entry name" value="FN3_dom"/>
</dbReference>
<reference evidence="7" key="1">
    <citation type="journal article" date="2020" name="Nat. Commun.">
        <title>Large-scale genome sequencing of mycorrhizal fungi provides insights into the early evolution of symbiotic traits.</title>
        <authorList>
            <person name="Miyauchi S."/>
            <person name="Kiss E."/>
            <person name="Kuo A."/>
            <person name="Drula E."/>
            <person name="Kohler A."/>
            <person name="Sanchez-Garcia M."/>
            <person name="Morin E."/>
            <person name="Andreopoulos B."/>
            <person name="Barry K.W."/>
            <person name="Bonito G."/>
            <person name="Buee M."/>
            <person name="Carver A."/>
            <person name="Chen C."/>
            <person name="Cichocki N."/>
            <person name="Clum A."/>
            <person name="Culley D."/>
            <person name="Crous P.W."/>
            <person name="Fauchery L."/>
            <person name="Girlanda M."/>
            <person name="Hayes R.D."/>
            <person name="Keri Z."/>
            <person name="LaButti K."/>
            <person name="Lipzen A."/>
            <person name="Lombard V."/>
            <person name="Magnuson J."/>
            <person name="Maillard F."/>
            <person name="Murat C."/>
            <person name="Nolan M."/>
            <person name="Ohm R.A."/>
            <person name="Pangilinan J."/>
            <person name="Pereira M.F."/>
            <person name="Perotto S."/>
            <person name="Peter M."/>
            <person name="Pfister S."/>
            <person name="Riley R."/>
            <person name="Sitrit Y."/>
            <person name="Stielow J.B."/>
            <person name="Szollosi G."/>
            <person name="Zifcakova L."/>
            <person name="Stursova M."/>
            <person name="Spatafora J.W."/>
            <person name="Tedersoo L."/>
            <person name="Vaario L.M."/>
            <person name="Yamada A."/>
            <person name="Yan M."/>
            <person name="Wang P."/>
            <person name="Xu J."/>
            <person name="Bruns T."/>
            <person name="Baldrian P."/>
            <person name="Vilgalys R."/>
            <person name="Dunand C."/>
            <person name="Henrissat B."/>
            <person name="Grigoriev I.V."/>
            <person name="Hibbett D."/>
            <person name="Nagy L.G."/>
            <person name="Martin F.M."/>
        </authorList>
    </citation>
    <scope>NUCLEOTIDE SEQUENCE</scope>
    <source>
        <strain evidence="7">UP504</strain>
    </source>
</reference>
<proteinExistence type="inferred from homology"/>
<evidence type="ECO:0000256" key="3">
    <source>
        <dbReference type="ARBA" id="ARBA00023180"/>
    </source>
</evidence>
<keyword evidence="5" id="KW-0812">Transmembrane</keyword>
<dbReference type="PANTHER" id="PTHR22953">
    <property type="entry name" value="ACID PHOSPHATASE RELATED"/>
    <property type="match status" value="1"/>
</dbReference>
<dbReference type="EC" id="3.1.3.2" evidence="4"/>
<gene>
    <name evidence="7" type="ORF">BS47DRAFT_1372161</name>
</gene>
<evidence type="ECO:0000256" key="4">
    <source>
        <dbReference type="RuleBase" id="RU361203"/>
    </source>
</evidence>
<comment type="caution">
    <text evidence="7">The sequence shown here is derived from an EMBL/GenBank/DDBJ whole genome shotgun (WGS) entry which is preliminary data.</text>
</comment>
<keyword evidence="5" id="KW-0472">Membrane</keyword>
<evidence type="ECO:0000313" key="8">
    <source>
        <dbReference type="Proteomes" id="UP000886523"/>
    </source>
</evidence>
<dbReference type="GO" id="GO:0003993">
    <property type="term" value="F:acid phosphatase activity"/>
    <property type="evidence" value="ECO:0007669"/>
    <property type="project" value="UniProtKB-EC"/>
</dbReference>
<dbReference type="InterPro" id="IPR041792">
    <property type="entry name" value="MPP_PAP"/>
</dbReference>
<dbReference type="Proteomes" id="UP000886523">
    <property type="component" value="Unassembled WGS sequence"/>
</dbReference>
<dbReference type="SUPFAM" id="SSF49363">
    <property type="entry name" value="Purple acid phosphatase, N-terminal domain"/>
    <property type="match status" value="1"/>
</dbReference>
<dbReference type="Gene3D" id="3.60.21.10">
    <property type="match status" value="1"/>
</dbReference>
<evidence type="ECO:0000256" key="5">
    <source>
        <dbReference type="SAM" id="Phobius"/>
    </source>
</evidence>